<evidence type="ECO:0000256" key="7">
    <source>
        <dbReference type="SAM" id="Phobius"/>
    </source>
</evidence>
<evidence type="ECO:0000313" key="8">
    <source>
        <dbReference type="EMBL" id="ADV82826.1"/>
    </source>
</evidence>
<dbReference type="GO" id="GO:0043093">
    <property type="term" value="P:FtsZ-dependent cytokinesis"/>
    <property type="evidence" value="ECO:0007669"/>
    <property type="project" value="TreeGrafter"/>
</dbReference>
<evidence type="ECO:0000313" key="9">
    <source>
        <dbReference type="Proteomes" id="UP000006844"/>
    </source>
</evidence>
<sequence>MPGEVQVLLKAVMNPRVSPSLSLHRLTSAAARMGEKAYQRRRRMATGAVGVLALMLGYHVVFGRNGLTAFQQKRMDTKSLDAQLGDLTKENERLHAHVERLKSDPNAIEHEAREELHYTRPGEVIYTLPVEPAKH</sequence>
<protein>
    <submittedName>
        <fullName evidence="8">Septum formation initiator</fullName>
    </submittedName>
</protein>
<dbReference type="InterPro" id="IPR007060">
    <property type="entry name" value="FtsL/DivIC"/>
</dbReference>
<organism evidence="8 9">
    <name type="scientific">Terriglobus saanensis (strain ATCC BAA-1853 / DSM 23119 / SP1PR4)</name>
    <dbReference type="NCBI Taxonomy" id="401053"/>
    <lineage>
        <taxon>Bacteria</taxon>
        <taxon>Pseudomonadati</taxon>
        <taxon>Acidobacteriota</taxon>
        <taxon>Terriglobia</taxon>
        <taxon>Terriglobales</taxon>
        <taxon>Acidobacteriaceae</taxon>
        <taxon>Terriglobus</taxon>
    </lineage>
</organism>
<keyword evidence="4 7" id="KW-1133">Transmembrane helix</keyword>
<keyword evidence="5 7" id="KW-0472">Membrane</keyword>
<dbReference type="KEGG" id="tsa:AciPR4_2022"/>
<dbReference type="PANTHER" id="PTHR37485:SF1">
    <property type="entry name" value="CELL DIVISION PROTEIN FTSB"/>
    <property type="match status" value="1"/>
</dbReference>
<evidence type="ECO:0000256" key="5">
    <source>
        <dbReference type="ARBA" id="ARBA00023136"/>
    </source>
</evidence>
<dbReference type="Pfam" id="PF04977">
    <property type="entry name" value="DivIC"/>
    <property type="match status" value="1"/>
</dbReference>
<evidence type="ECO:0000256" key="6">
    <source>
        <dbReference type="ARBA" id="ARBA00023306"/>
    </source>
</evidence>
<dbReference type="EMBL" id="CP002467">
    <property type="protein sequence ID" value="ADV82826.1"/>
    <property type="molecule type" value="Genomic_DNA"/>
</dbReference>
<dbReference type="Proteomes" id="UP000006844">
    <property type="component" value="Chromosome"/>
</dbReference>
<feature type="transmembrane region" description="Helical" evidence="7">
    <location>
        <begin position="44"/>
        <end position="62"/>
    </location>
</feature>
<evidence type="ECO:0000256" key="3">
    <source>
        <dbReference type="ARBA" id="ARBA00022692"/>
    </source>
</evidence>
<proteinExistence type="predicted"/>
<accession>E8V7B3</accession>
<name>E8V7B3_TERSS</name>
<dbReference type="GO" id="GO:0030428">
    <property type="term" value="C:cell septum"/>
    <property type="evidence" value="ECO:0007669"/>
    <property type="project" value="TreeGrafter"/>
</dbReference>
<dbReference type="eggNOG" id="COG2919">
    <property type="taxonomic scope" value="Bacteria"/>
</dbReference>
<keyword evidence="1" id="KW-1003">Cell membrane</keyword>
<dbReference type="HOGENOM" id="CLU_2048595_0_0_0"/>
<keyword evidence="9" id="KW-1185">Reference proteome</keyword>
<dbReference type="STRING" id="401053.AciPR4_2022"/>
<evidence type="ECO:0000256" key="2">
    <source>
        <dbReference type="ARBA" id="ARBA00022618"/>
    </source>
</evidence>
<evidence type="ECO:0000256" key="1">
    <source>
        <dbReference type="ARBA" id="ARBA00022475"/>
    </source>
</evidence>
<dbReference type="PANTHER" id="PTHR37485">
    <property type="entry name" value="CELL DIVISION PROTEIN FTSB"/>
    <property type="match status" value="1"/>
</dbReference>
<dbReference type="InterPro" id="IPR023081">
    <property type="entry name" value="Cell_div_FtsB"/>
</dbReference>
<reference evidence="8 9" key="1">
    <citation type="journal article" date="2012" name="Stand. Genomic Sci.">
        <title>Complete genome sequence of Terriglobus saanensis type strain SP1PR4(T), an Acidobacteria from tundra soil.</title>
        <authorList>
            <person name="Rawat S.R."/>
            <person name="Mannisto M.K."/>
            <person name="Starovoytov V."/>
            <person name="Goodwin L."/>
            <person name="Nolan M."/>
            <person name="Hauser L."/>
            <person name="Land M."/>
            <person name="Davenport K.W."/>
            <person name="Woyke T."/>
            <person name="Haggblom M.M."/>
        </authorList>
    </citation>
    <scope>NUCLEOTIDE SEQUENCE</scope>
    <source>
        <strain evidence="9">ATCC BAA-1853 / DSM 23119 / SP1PR4</strain>
    </source>
</reference>
<gene>
    <name evidence="8" type="ordered locus">AciPR4_2022</name>
</gene>
<keyword evidence="2" id="KW-0132">Cell division</keyword>
<keyword evidence="3 7" id="KW-0812">Transmembrane</keyword>
<keyword evidence="6" id="KW-0131">Cell cycle</keyword>
<dbReference type="AlphaFoldDB" id="E8V7B3"/>
<evidence type="ECO:0000256" key="4">
    <source>
        <dbReference type="ARBA" id="ARBA00022989"/>
    </source>
</evidence>